<accession>A0ABX2EV89</accession>
<evidence type="ECO:0000256" key="1">
    <source>
        <dbReference type="ARBA" id="ARBA00023125"/>
    </source>
</evidence>
<dbReference type="InterPro" id="IPR006164">
    <property type="entry name" value="DNA_bd_Ku70/Ku80"/>
</dbReference>
<dbReference type="EMBL" id="JAAATY010000001">
    <property type="protein sequence ID" value="NRN62948.1"/>
    <property type="molecule type" value="Genomic_DNA"/>
</dbReference>
<proteinExistence type="inferred from homology"/>
<evidence type="ECO:0000313" key="5">
    <source>
        <dbReference type="EMBL" id="NRN62948.1"/>
    </source>
</evidence>
<comment type="subunit">
    <text evidence="3">Homodimer. Interacts with LigD.</text>
</comment>
<sequence length="259" mass="29472">MRAVWRGALAVGLVSIGVRAYAATKEHDFRFHHVHRADAGRIRYRRECEACGEEIDFADVARGYELPDGRLVVLDRADFDTLPHPSDRTMQVRSFVAAGDIHPVFFQRSYYLEPEDNAVQPYVLLRQAMERTRRLAVVKVALRRREVLAAVRQRGDMLMLHTMLWPDEIQPADFPFLRREVTVRPQEVAAATALVTSMAAQFRPDDLTDDYHEALARLIEARTAEAQAPPIPVQRDGGTTMDLLEALRLSAERARLDDL</sequence>
<dbReference type="PANTHER" id="PTHR41251">
    <property type="entry name" value="NON-HOMOLOGOUS END JOINING PROTEIN KU"/>
    <property type="match status" value="1"/>
</dbReference>
<reference evidence="5 6" key="1">
    <citation type="submission" date="2020-01" db="EMBL/GenBank/DDBJ databases">
        <title>Kibdelosporangium persica a novel Actinomycetes from a hot desert in Iran.</title>
        <authorList>
            <person name="Safaei N."/>
            <person name="Zaburannyi N."/>
            <person name="Mueller R."/>
            <person name="Wink J."/>
        </authorList>
    </citation>
    <scope>NUCLEOTIDE SEQUENCE [LARGE SCALE GENOMIC DNA]</scope>
    <source>
        <strain evidence="5 6">4NS15</strain>
    </source>
</reference>
<dbReference type="SUPFAM" id="SSF100939">
    <property type="entry name" value="SPOC domain-like"/>
    <property type="match status" value="1"/>
</dbReference>
<keyword evidence="3" id="KW-0227">DNA damage</keyword>
<keyword evidence="6" id="KW-1185">Reference proteome</keyword>
<keyword evidence="1 3" id="KW-0238">DNA-binding</keyword>
<dbReference type="NCBIfam" id="TIGR02772">
    <property type="entry name" value="Ku_bact"/>
    <property type="match status" value="1"/>
</dbReference>
<dbReference type="InterPro" id="IPR009187">
    <property type="entry name" value="Prok_Ku"/>
</dbReference>
<dbReference type="HAMAP" id="MF_01875">
    <property type="entry name" value="Prokaryotic_Ku"/>
    <property type="match status" value="1"/>
</dbReference>
<dbReference type="InterPro" id="IPR016194">
    <property type="entry name" value="SPOC-like_C_dom_sf"/>
</dbReference>
<organism evidence="5 6">
    <name type="scientific">Kibdelosporangium persicum</name>
    <dbReference type="NCBI Taxonomy" id="2698649"/>
    <lineage>
        <taxon>Bacteria</taxon>
        <taxon>Bacillati</taxon>
        <taxon>Actinomycetota</taxon>
        <taxon>Actinomycetes</taxon>
        <taxon>Pseudonocardiales</taxon>
        <taxon>Pseudonocardiaceae</taxon>
        <taxon>Kibdelosporangium</taxon>
    </lineage>
</organism>
<evidence type="ECO:0000256" key="3">
    <source>
        <dbReference type="HAMAP-Rule" id="MF_01875"/>
    </source>
</evidence>
<dbReference type="Proteomes" id="UP000763557">
    <property type="component" value="Unassembled WGS sequence"/>
</dbReference>
<keyword evidence="2 3" id="KW-0233">DNA recombination</keyword>
<evidence type="ECO:0000313" key="6">
    <source>
        <dbReference type="Proteomes" id="UP000763557"/>
    </source>
</evidence>
<dbReference type="Pfam" id="PF02735">
    <property type="entry name" value="Ku"/>
    <property type="match status" value="1"/>
</dbReference>
<dbReference type="Gene3D" id="2.40.290.10">
    <property type="match status" value="1"/>
</dbReference>
<evidence type="ECO:0000256" key="2">
    <source>
        <dbReference type="ARBA" id="ARBA00023172"/>
    </source>
</evidence>
<name>A0ABX2EV89_9PSEU</name>
<dbReference type="PANTHER" id="PTHR41251:SF1">
    <property type="entry name" value="NON-HOMOLOGOUS END JOINING PROTEIN KU"/>
    <property type="match status" value="1"/>
</dbReference>
<feature type="domain" description="Ku" evidence="4">
    <location>
        <begin position="52"/>
        <end position="180"/>
    </location>
</feature>
<comment type="caution">
    <text evidence="5">The sequence shown here is derived from an EMBL/GenBank/DDBJ whole genome shotgun (WGS) entry which is preliminary data.</text>
</comment>
<comment type="similarity">
    <text evidence="3">Belongs to the prokaryotic Ku family.</text>
</comment>
<dbReference type="RefSeq" id="WP_173123259.1">
    <property type="nucleotide sequence ID" value="NZ_CBCSGW010000022.1"/>
</dbReference>
<gene>
    <name evidence="3" type="primary">ku</name>
    <name evidence="5" type="ORF">GC106_1490</name>
</gene>
<dbReference type="PIRSF" id="PIRSF006493">
    <property type="entry name" value="Prok_Ku"/>
    <property type="match status" value="1"/>
</dbReference>
<protein>
    <recommendedName>
        <fullName evidence="3">Non-homologous end joining protein Ku</fullName>
    </recommendedName>
</protein>
<keyword evidence="3" id="KW-0234">DNA repair</keyword>
<evidence type="ECO:0000259" key="4">
    <source>
        <dbReference type="SMART" id="SM00559"/>
    </source>
</evidence>
<comment type="function">
    <text evidence="3">With LigD forms a non-homologous end joining (NHEJ) DNA repair enzyme, which repairs dsDNA breaks with reduced fidelity. Binds linear dsDNA with 5'- and 3'- overhangs but not closed circular dsDNA nor ssDNA. Recruits and stimulates the ligase activity of LigD.</text>
</comment>
<dbReference type="SMART" id="SM00559">
    <property type="entry name" value="Ku78"/>
    <property type="match status" value="1"/>
</dbReference>